<dbReference type="RefSeq" id="WP_114843320.1">
    <property type="nucleotide sequence ID" value="NZ_NXID01000008.1"/>
</dbReference>
<dbReference type="EMBL" id="NXID01000008">
    <property type="protein sequence ID" value="RXK16479.1"/>
    <property type="molecule type" value="Genomic_DNA"/>
</dbReference>
<dbReference type="Proteomes" id="UP000290092">
    <property type="component" value="Unassembled WGS sequence"/>
</dbReference>
<name>A0AAX2AHJ7_9BACT</name>
<dbReference type="AlphaFoldDB" id="A0AAX2AHJ7"/>
<protein>
    <submittedName>
        <fullName evidence="1">Uncharacterized protein</fullName>
    </submittedName>
</protein>
<reference evidence="1 2" key="1">
    <citation type="submission" date="2017-09" db="EMBL/GenBank/DDBJ databases">
        <title>Genomics of the genus Arcobacter.</title>
        <authorList>
            <person name="Perez-Cataluna A."/>
            <person name="Figueras M.J."/>
            <person name="Salas-Masso N."/>
        </authorList>
    </citation>
    <scope>NUCLEOTIDE SEQUENCE [LARGE SCALE GENOMIC DNA]</scope>
    <source>
        <strain evidence="1 2">CECT 7386</strain>
    </source>
</reference>
<keyword evidence="2" id="KW-1185">Reference proteome</keyword>
<proteinExistence type="predicted"/>
<evidence type="ECO:0000313" key="2">
    <source>
        <dbReference type="Proteomes" id="UP000290092"/>
    </source>
</evidence>
<organism evidence="1 2">
    <name type="scientific">Malaciobacter mytili LMG 24559</name>
    <dbReference type="NCBI Taxonomy" id="1032238"/>
    <lineage>
        <taxon>Bacteria</taxon>
        <taxon>Pseudomonadati</taxon>
        <taxon>Campylobacterota</taxon>
        <taxon>Epsilonproteobacteria</taxon>
        <taxon>Campylobacterales</taxon>
        <taxon>Arcobacteraceae</taxon>
        <taxon>Malaciobacter</taxon>
    </lineage>
</organism>
<accession>A0AAX2AHJ7</accession>
<sequence length="146" mass="17178">MSRIIEKTVFENFEIIIVDKSYIAIKDESLIDILKYANKSRVRFHIKRILQSKGLPETPITIEKGKKTQYYLSKRNIEVLLSKRAEKYIGDKDKQYKKIDLLFKKMGSQFLGVNDADLQIPSLDELIKVKKFIEYMIQNQNSLQTM</sequence>
<evidence type="ECO:0000313" key="1">
    <source>
        <dbReference type="EMBL" id="RXK16479.1"/>
    </source>
</evidence>
<gene>
    <name evidence="1" type="ORF">CP985_03445</name>
</gene>
<comment type="caution">
    <text evidence="1">The sequence shown here is derived from an EMBL/GenBank/DDBJ whole genome shotgun (WGS) entry which is preliminary data.</text>
</comment>
<dbReference type="KEGG" id="amyt:AMYT_a0114"/>